<evidence type="ECO:0000313" key="2">
    <source>
        <dbReference type="Proteomes" id="UP000828390"/>
    </source>
</evidence>
<dbReference type="AlphaFoldDB" id="A0A9D4K2X0"/>
<evidence type="ECO:0000313" key="1">
    <source>
        <dbReference type="EMBL" id="KAH3830883.1"/>
    </source>
</evidence>
<accession>A0A9D4K2X0</accession>
<dbReference type="EMBL" id="JAIWYP010000004">
    <property type="protein sequence ID" value="KAH3830883.1"/>
    <property type="molecule type" value="Genomic_DNA"/>
</dbReference>
<reference evidence="1" key="1">
    <citation type="journal article" date="2019" name="bioRxiv">
        <title>The Genome of the Zebra Mussel, Dreissena polymorpha: A Resource for Invasive Species Research.</title>
        <authorList>
            <person name="McCartney M.A."/>
            <person name="Auch B."/>
            <person name="Kono T."/>
            <person name="Mallez S."/>
            <person name="Zhang Y."/>
            <person name="Obille A."/>
            <person name="Becker A."/>
            <person name="Abrahante J.E."/>
            <person name="Garbe J."/>
            <person name="Badalamenti J.P."/>
            <person name="Herman A."/>
            <person name="Mangelson H."/>
            <person name="Liachko I."/>
            <person name="Sullivan S."/>
            <person name="Sone E.D."/>
            <person name="Koren S."/>
            <person name="Silverstein K.A.T."/>
            <person name="Beckman K.B."/>
            <person name="Gohl D.M."/>
        </authorList>
    </citation>
    <scope>NUCLEOTIDE SEQUENCE</scope>
    <source>
        <strain evidence="1">Duluth1</strain>
        <tissue evidence="1">Whole animal</tissue>
    </source>
</reference>
<reference evidence="1" key="2">
    <citation type="submission" date="2020-11" db="EMBL/GenBank/DDBJ databases">
        <authorList>
            <person name="McCartney M.A."/>
            <person name="Auch B."/>
            <person name="Kono T."/>
            <person name="Mallez S."/>
            <person name="Becker A."/>
            <person name="Gohl D.M."/>
            <person name="Silverstein K.A.T."/>
            <person name="Koren S."/>
            <person name="Bechman K.B."/>
            <person name="Herman A."/>
            <person name="Abrahante J.E."/>
            <person name="Garbe J."/>
        </authorList>
    </citation>
    <scope>NUCLEOTIDE SEQUENCE</scope>
    <source>
        <strain evidence="1">Duluth1</strain>
        <tissue evidence="1">Whole animal</tissue>
    </source>
</reference>
<name>A0A9D4K2X0_DREPO</name>
<protein>
    <submittedName>
        <fullName evidence="1">Uncharacterized protein</fullName>
    </submittedName>
</protein>
<dbReference type="Proteomes" id="UP000828390">
    <property type="component" value="Unassembled WGS sequence"/>
</dbReference>
<sequence length="86" mass="9463">MAPIVLDVLVGNVSSRRLHSSGTRHGMALITSGNTAQEKRKQSQANIHRLRFTGHAYPLGKTYLRATHPSTSRIARHNARANPAPR</sequence>
<comment type="caution">
    <text evidence="1">The sequence shown here is derived from an EMBL/GenBank/DDBJ whole genome shotgun (WGS) entry which is preliminary data.</text>
</comment>
<proteinExistence type="predicted"/>
<organism evidence="1 2">
    <name type="scientific">Dreissena polymorpha</name>
    <name type="common">Zebra mussel</name>
    <name type="synonym">Mytilus polymorpha</name>
    <dbReference type="NCBI Taxonomy" id="45954"/>
    <lineage>
        <taxon>Eukaryota</taxon>
        <taxon>Metazoa</taxon>
        <taxon>Spiralia</taxon>
        <taxon>Lophotrochozoa</taxon>
        <taxon>Mollusca</taxon>
        <taxon>Bivalvia</taxon>
        <taxon>Autobranchia</taxon>
        <taxon>Heteroconchia</taxon>
        <taxon>Euheterodonta</taxon>
        <taxon>Imparidentia</taxon>
        <taxon>Neoheterodontei</taxon>
        <taxon>Myida</taxon>
        <taxon>Dreissenoidea</taxon>
        <taxon>Dreissenidae</taxon>
        <taxon>Dreissena</taxon>
    </lineage>
</organism>
<keyword evidence="2" id="KW-1185">Reference proteome</keyword>
<gene>
    <name evidence="1" type="ORF">DPMN_104139</name>
</gene>